<dbReference type="SMART" id="SM00564">
    <property type="entry name" value="PQQ"/>
    <property type="match status" value="2"/>
</dbReference>
<dbReference type="Gene3D" id="2.40.10.480">
    <property type="match status" value="1"/>
</dbReference>
<gene>
    <name evidence="1" type="ORF">HDF10_003178</name>
</gene>
<organism evidence="1 2">
    <name type="scientific">Tunturiibacter lichenicola</name>
    <dbReference type="NCBI Taxonomy" id="2051959"/>
    <lineage>
        <taxon>Bacteria</taxon>
        <taxon>Pseudomonadati</taxon>
        <taxon>Acidobacteriota</taxon>
        <taxon>Terriglobia</taxon>
        <taxon>Terriglobales</taxon>
        <taxon>Acidobacteriaceae</taxon>
        <taxon>Tunturiibacter</taxon>
    </lineage>
</organism>
<dbReference type="SUPFAM" id="SSF50998">
    <property type="entry name" value="Quinoprotein alcohol dehydrogenase-like"/>
    <property type="match status" value="1"/>
</dbReference>
<name>A0A7W8J9J7_9BACT</name>
<proteinExistence type="predicted"/>
<evidence type="ECO:0000313" key="1">
    <source>
        <dbReference type="EMBL" id="MBB5345187.1"/>
    </source>
</evidence>
<evidence type="ECO:0008006" key="3">
    <source>
        <dbReference type="Google" id="ProtNLM"/>
    </source>
</evidence>
<accession>A0A7W8J9J7</accession>
<evidence type="ECO:0000313" key="2">
    <source>
        <dbReference type="Proteomes" id="UP000569092"/>
    </source>
</evidence>
<dbReference type="InterPro" id="IPR018391">
    <property type="entry name" value="PQQ_b-propeller_rpt"/>
</dbReference>
<sequence length="715" mass="72960">MSAAPTAITLVPGGPGQQVSVNATAANGFTGVVTIILSGLPGGVSTQPSTFTLTPGIAQNITVTASSGAVAGSATLTVTGASGSLTHSSTVAANVSAPPPDFALTLTPASLTVVGGSTGLPVSVTAAAVNSLTGTVAVAITGLPSGVTANPATLSLTPGAAQSVVITAVPTAAAATASVTFTGTSGSLTHSSTLALTVQTIAMTNAPDVTTFHYDIARDGLNAQETILTQSNVNSTQFGKIGFDAVDGKVDAQPLFLANVSVGGQLHNVLYVATEHNNVYAFDADSGTQIWKTSILGSGETTSDDRGCSQITPEIGITSTPVIDRRQGTNGSLFTIGMSKDANGGYHQRLHALDLTTGLDTGSPNEIAATYPGNGANSQNGNVVFDPVQYAERAALLLLNGTIYTGWTSHCDSGPYTGWVIGYSESTLAQTQVLNLTPNGNEGSIWMSGDGLAADSSGFLYLLQANGTFDTTLNSNGFPAAGDYGNAMVKLSTTGKLAVADYFETYNGTTESSEDLDLGSGGEMLLPDQTDASGHVHHLIVGAGKDKNIYLADRDNLGKFNPASAPMDSNIYQEIPGAMAGLVYSTPAYFNGTLYYSSDGDTLKAYPFTNAVLATSPSSQTTVKFSHPGPTPSISANGTQNGIVWALESGLSAAGVLHAYDPSNLTHEFYNSNQAPNERDSFGNGNKFITPLIVNGKVYVGTQSGVAVFGLLPTQ</sequence>
<dbReference type="InterPro" id="IPR011047">
    <property type="entry name" value="Quinoprotein_ADH-like_sf"/>
</dbReference>
<protein>
    <recommendedName>
        <fullName evidence="3">Pyrrolo-quinoline quinone</fullName>
    </recommendedName>
</protein>
<comment type="caution">
    <text evidence="1">The sequence shown here is derived from an EMBL/GenBank/DDBJ whole genome shotgun (WGS) entry which is preliminary data.</text>
</comment>
<dbReference type="AlphaFoldDB" id="A0A7W8J9J7"/>
<reference evidence="1 2" key="1">
    <citation type="submission" date="2020-08" db="EMBL/GenBank/DDBJ databases">
        <title>Genomic Encyclopedia of Type Strains, Phase IV (KMG-V): Genome sequencing to study the core and pangenomes of soil and plant-associated prokaryotes.</title>
        <authorList>
            <person name="Whitman W."/>
        </authorList>
    </citation>
    <scope>NUCLEOTIDE SEQUENCE [LARGE SCALE GENOMIC DNA]</scope>
    <source>
        <strain evidence="1 2">M8US30</strain>
    </source>
</reference>
<dbReference type="Proteomes" id="UP000569092">
    <property type="component" value="Unassembled WGS sequence"/>
</dbReference>
<dbReference type="EMBL" id="JACHDZ010000005">
    <property type="protein sequence ID" value="MBB5345187.1"/>
    <property type="molecule type" value="Genomic_DNA"/>
</dbReference>